<dbReference type="EMBL" id="DF838136">
    <property type="protein sequence ID" value="GAT42627.1"/>
    <property type="molecule type" value="Genomic_DNA"/>
</dbReference>
<reference evidence="2" key="1">
    <citation type="submission" date="2014-09" db="EMBL/GenBank/DDBJ databases">
        <title>Genome sequence of the luminous mushroom Mycena chlorophos for searching fungal bioluminescence genes.</title>
        <authorList>
            <person name="Tanaka Y."/>
            <person name="Kasuga D."/>
            <person name="Oba Y."/>
            <person name="Hase S."/>
            <person name="Sato K."/>
            <person name="Oba Y."/>
            <person name="Sakakibara Y."/>
        </authorList>
    </citation>
    <scope>NUCLEOTIDE SEQUENCE</scope>
</reference>
<keyword evidence="3" id="KW-1185">Reference proteome</keyword>
<feature type="compositionally biased region" description="Basic and acidic residues" evidence="1">
    <location>
        <begin position="88"/>
        <end position="105"/>
    </location>
</feature>
<feature type="compositionally biased region" description="Basic residues" evidence="1">
    <location>
        <begin position="106"/>
        <end position="115"/>
    </location>
</feature>
<feature type="compositionally biased region" description="Polar residues" evidence="1">
    <location>
        <begin position="294"/>
        <end position="306"/>
    </location>
</feature>
<dbReference type="Proteomes" id="UP000815677">
    <property type="component" value="Unassembled WGS sequence"/>
</dbReference>
<evidence type="ECO:0000313" key="2">
    <source>
        <dbReference type="EMBL" id="GAT42627.1"/>
    </source>
</evidence>
<protein>
    <submittedName>
        <fullName evidence="2">Uncharacterized protein</fullName>
    </submittedName>
</protein>
<feature type="region of interest" description="Disordered" evidence="1">
    <location>
        <begin position="373"/>
        <end position="394"/>
    </location>
</feature>
<feature type="region of interest" description="Disordered" evidence="1">
    <location>
        <begin position="67"/>
        <end position="127"/>
    </location>
</feature>
<organism evidence="2 3">
    <name type="scientific">Mycena chlorophos</name>
    <name type="common">Agaric fungus</name>
    <name type="synonym">Agaricus chlorophos</name>
    <dbReference type="NCBI Taxonomy" id="658473"/>
    <lineage>
        <taxon>Eukaryota</taxon>
        <taxon>Fungi</taxon>
        <taxon>Dikarya</taxon>
        <taxon>Basidiomycota</taxon>
        <taxon>Agaricomycotina</taxon>
        <taxon>Agaricomycetes</taxon>
        <taxon>Agaricomycetidae</taxon>
        <taxon>Agaricales</taxon>
        <taxon>Marasmiineae</taxon>
        <taxon>Mycenaceae</taxon>
        <taxon>Mycena</taxon>
    </lineage>
</organism>
<feature type="non-terminal residue" evidence="2">
    <location>
        <position position="1"/>
    </location>
</feature>
<sequence>AGVFELGGNSPEIDDVSEARESSSWVGERWARTKLIVEPMVVCAVCEDIESHHDQLRNGQAACYDPAAARRQRKPQLTESPGVGVLDADYRDAGTSRREKHVATKRERHRPKHSRLSLPPASMSGVSCKENPGEDSCIPPTIPDWLLTNACADPGGHCEVPFPPPCWGEGFDFPGRAFIDSDIRLDRVQTVPAKAQPGGEFVPPPMIAPLDTLITNPFDQQAHSVDSHSDSLSEANSLFSRCPEDTAASQSEHQWGDLTGAHSDSFSEVSFSFSRYPVDAVASQSEHQWEDSAGSHSDSFSELNSSSGRYPVDTVGSQSGHHWEDSRMCTASCTDNISDSSLHEHNASSFGVANDTSDTTALDAGLAYAQAQVASDEERRQKQSRKPLAKYQDEQPNSGCFEVAKEARHRLGAHLMFHALYPATDGSVTAMIVQDTAVSRALAKKTMNMDTITALTKEMAAGGDKAMSRMRNAFKSRMTSFIDHELAPIVESNIQGMPLDVHQNLDVLSQVHGYYAFNLQYRHNFAHAHRIVVPEKRIRVGHDASETTGSIYSPTKGYPRGGPFFTGDALARLTVALMAHPIYGYTANPGLVGPQATLEVLALATALTENRLCELRDKDVLEIQKRLPWHVPEEMPTKKQKSKDGKIDLAQPFKFLYRFVLNWLYEIMDGRYGAKCKGELQRKLDWMVHEVRYNQATYTTPRKNRRMETTSEAWKPETSGSRSKKTRTRNAPPY</sequence>
<evidence type="ECO:0000256" key="1">
    <source>
        <dbReference type="SAM" id="MobiDB-lite"/>
    </source>
</evidence>
<feature type="region of interest" description="Disordered" evidence="1">
    <location>
        <begin position="699"/>
        <end position="734"/>
    </location>
</feature>
<feature type="region of interest" description="Disordered" evidence="1">
    <location>
        <begin position="287"/>
        <end position="306"/>
    </location>
</feature>
<name>A0ABQ0KVE3_MYCCL</name>
<evidence type="ECO:0000313" key="3">
    <source>
        <dbReference type="Proteomes" id="UP000815677"/>
    </source>
</evidence>
<proteinExistence type="predicted"/>
<gene>
    <name evidence="2" type="ORF">MCHLO_00337</name>
</gene>
<accession>A0ABQ0KVE3</accession>